<evidence type="ECO:0000256" key="2">
    <source>
        <dbReference type="ARBA" id="ARBA00022729"/>
    </source>
</evidence>
<dbReference type="Gene3D" id="3.30.910.20">
    <property type="entry name" value="Skp domain"/>
    <property type="match status" value="1"/>
</dbReference>
<name>A0AAP2G719_9RHOB</name>
<dbReference type="InterPro" id="IPR024930">
    <property type="entry name" value="Skp_dom_sf"/>
</dbReference>
<dbReference type="RefSeq" id="WP_327793005.1">
    <property type="nucleotide sequence ID" value="NZ_JADQAZ010000001.1"/>
</dbReference>
<comment type="caution">
    <text evidence="5">The sequence shown here is derived from an EMBL/GenBank/DDBJ whole genome shotgun (WGS) entry which is preliminary data.</text>
</comment>
<dbReference type="SMART" id="SM00935">
    <property type="entry name" value="OmpH"/>
    <property type="match status" value="1"/>
</dbReference>
<keyword evidence="2" id="KW-0732">Signal</keyword>
<proteinExistence type="inferred from homology"/>
<accession>A0AAP2G719</accession>
<evidence type="ECO:0000313" key="5">
    <source>
        <dbReference type="EMBL" id="MBT0956816.1"/>
    </source>
</evidence>
<dbReference type="SUPFAM" id="SSF111384">
    <property type="entry name" value="OmpH-like"/>
    <property type="match status" value="1"/>
</dbReference>
<feature type="compositionally biased region" description="Acidic residues" evidence="4">
    <location>
        <begin position="206"/>
        <end position="226"/>
    </location>
</feature>
<dbReference type="InterPro" id="IPR005632">
    <property type="entry name" value="Chaperone_Skp"/>
</dbReference>
<evidence type="ECO:0000256" key="3">
    <source>
        <dbReference type="SAM" id="Coils"/>
    </source>
</evidence>
<dbReference type="PANTHER" id="PTHR35089:SF1">
    <property type="entry name" value="CHAPERONE PROTEIN SKP"/>
    <property type="match status" value="1"/>
</dbReference>
<dbReference type="GO" id="GO:0051082">
    <property type="term" value="F:unfolded protein binding"/>
    <property type="evidence" value="ECO:0007669"/>
    <property type="project" value="InterPro"/>
</dbReference>
<dbReference type="Proteomes" id="UP001315686">
    <property type="component" value="Unassembled WGS sequence"/>
</dbReference>
<dbReference type="GO" id="GO:0005829">
    <property type="term" value="C:cytosol"/>
    <property type="evidence" value="ECO:0007669"/>
    <property type="project" value="TreeGrafter"/>
</dbReference>
<protein>
    <submittedName>
        <fullName evidence="5">OmpH family outer membrane protein</fullName>
    </submittedName>
</protein>
<keyword evidence="6" id="KW-1185">Reference proteome</keyword>
<comment type="similarity">
    <text evidence="1">Belongs to the Skp family.</text>
</comment>
<feature type="coiled-coil region" evidence="3">
    <location>
        <begin position="66"/>
        <end position="93"/>
    </location>
</feature>
<evidence type="ECO:0000256" key="1">
    <source>
        <dbReference type="ARBA" id="ARBA00009091"/>
    </source>
</evidence>
<gene>
    <name evidence="5" type="ORF">IV417_05425</name>
</gene>
<feature type="region of interest" description="Disordered" evidence="4">
    <location>
        <begin position="182"/>
        <end position="238"/>
    </location>
</feature>
<evidence type="ECO:0000313" key="6">
    <source>
        <dbReference type="Proteomes" id="UP001315686"/>
    </source>
</evidence>
<dbReference type="Pfam" id="PF03938">
    <property type="entry name" value="OmpH"/>
    <property type="match status" value="1"/>
</dbReference>
<keyword evidence="3" id="KW-0175">Coiled coil</keyword>
<reference evidence="5 6" key="1">
    <citation type="journal article" date="2021" name="Arch. Microbiol.">
        <title>Harenicola maris gen. nov., sp. nov. isolated from the Sea of Japan shallow sediments.</title>
        <authorList>
            <person name="Romanenko L.A."/>
            <person name="Kurilenko V.V."/>
            <person name="Chernysheva N.Y."/>
            <person name="Tekutyeva L.A."/>
            <person name="Velansky P.V."/>
            <person name="Svetashev V.I."/>
            <person name="Isaeva M.P."/>
        </authorList>
    </citation>
    <scope>NUCLEOTIDE SEQUENCE [LARGE SCALE GENOMIC DNA]</scope>
    <source>
        <strain evidence="5 6">KMM 3653</strain>
    </source>
</reference>
<evidence type="ECO:0000256" key="4">
    <source>
        <dbReference type="SAM" id="MobiDB-lite"/>
    </source>
</evidence>
<organism evidence="5 6">
    <name type="scientific">Harenicola maris</name>
    <dbReference type="NCBI Taxonomy" id="2841044"/>
    <lineage>
        <taxon>Bacteria</taxon>
        <taxon>Pseudomonadati</taxon>
        <taxon>Pseudomonadota</taxon>
        <taxon>Alphaproteobacteria</taxon>
        <taxon>Rhodobacterales</taxon>
        <taxon>Paracoccaceae</taxon>
        <taxon>Harenicola</taxon>
    </lineage>
</organism>
<dbReference type="GO" id="GO:0050821">
    <property type="term" value="P:protein stabilization"/>
    <property type="evidence" value="ECO:0007669"/>
    <property type="project" value="TreeGrafter"/>
</dbReference>
<dbReference type="PANTHER" id="PTHR35089">
    <property type="entry name" value="CHAPERONE PROTEIN SKP"/>
    <property type="match status" value="1"/>
</dbReference>
<sequence length="238" mass="25884">MLARAIGLGGRGLWLCALLLAVHVIASPAEAQQQLPSSPILVVDQERLFTDTLFGKRVQAEIDAASQDLIAENSRIQEELAAEEEELTQKRATMEPAAFRVLADAFDEKATRLRAIQDAKIPRLTRQRDRERQKFMNALLPILGQITQDRGAVAVLERRSVFVSVAAIDVTDQIIARADELLGDGAGIDPPTPKPRPDLTTSQDSDPVDPETPELSEDAAEGDAETETTPADAPDDTE</sequence>
<dbReference type="EMBL" id="JADQAZ010000001">
    <property type="protein sequence ID" value="MBT0956816.1"/>
    <property type="molecule type" value="Genomic_DNA"/>
</dbReference>
<dbReference type="AlphaFoldDB" id="A0AAP2G719"/>